<accession>A0A2L2TMM2</accession>
<organism evidence="2 3">
    <name type="scientific">Fusarium venenatum</name>
    <dbReference type="NCBI Taxonomy" id="56646"/>
    <lineage>
        <taxon>Eukaryota</taxon>
        <taxon>Fungi</taxon>
        <taxon>Dikarya</taxon>
        <taxon>Ascomycota</taxon>
        <taxon>Pezizomycotina</taxon>
        <taxon>Sordariomycetes</taxon>
        <taxon>Hypocreomycetidae</taxon>
        <taxon>Hypocreales</taxon>
        <taxon>Nectriaceae</taxon>
        <taxon>Fusarium</taxon>
    </lineage>
</organism>
<evidence type="ECO:0000313" key="3">
    <source>
        <dbReference type="Proteomes" id="UP000245910"/>
    </source>
</evidence>
<dbReference type="Proteomes" id="UP000245910">
    <property type="component" value="Chromosome I"/>
</dbReference>
<sequence length="115" mass="13595">MPTGELVYHNGHYHRTSADRPEQRHNQTRPQHGMLQRTHDVWGRLLYGVGNTELQRLSRRNNKEQSKNTTIKLTPAMHRRIRNHVMDPSTCREVNALLYSGFRVRWSKEPTSTHE</sequence>
<dbReference type="AlphaFoldDB" id="A0A2L2TMM2"/>
<feature type="compositionally biased region" description="Basic and acidic residues" evidence="1">
    <location>
        <begin position="16"/>
        <end position="25"/>
    </location>
</feature>
<name>A0A2L2TMM2_9HYPO</name>
<dbReference type="EMBL" id="LN649229">
    <property type="protein sequence ID" value="CEI65887.1"/>
    <property type="molecule type" value="Genomic_DNA"/>
</dbReference>
<protein>
    <submittedName>
        <fullName evidence="2">Uncharacterized protein</fullName>
    </submittedName>
</protein>
<feature type="region of interest" description="Disordered" evidence="1">
    <location>
        <begin position="1"/>
        <end position="35"/>
    </location>
</feature>
<evidence type="ECO:0000256" key="1">
    <source>
        <dbReference type="SAM" id="MobiDB-lite"/>
    </source>
</evidence>
<keyword evidence="3" id="KW-1185">Reference proteome</keyword>
<proteinExistence type="predicted"/>
<reference evidence="3" key="1">
    <citation type="submission" date="2014-10" db="EMBL/GenBank/DDBJ databases">
        <authorList>
            <person name="King R."/>
        </authorList>
    </citation>
    <scope>NUCLEOTIDE SEQUENCE [LARGE SCALE GENOMIC DNA]</scope>
    <source>
        <strain evidence="3">A3/5</strain>
    </source>
</reference>
<evidence type="ECO:0000313" key="2">
    <source>
        <dbReference type="EMBL" id="CEI65887.1"/>
    </source>
</evidence>